<name>A0A0G2A7E0_9BACT</name>
<evidence type="ECO:0000313" key="3">
    <source>
        <dbReference type="EMBL" id="KKW36822.1"/>
    </source>
</evidence>
<evidence type="ECO:0000313" key="4">
    <source>
        <dbReference type="Proteomes" id="UP000033865"/>
    </source>
</evidence>
<protein>
    <recommendedName>
        <fullName evidence="2">Antitoxin</fullName>
    </recommendedName>
</protein>
<dbReference type="AlphaFoldDB" id="A0A0G2A7E0"/>
<dbReference type="Pfam" id="PF02604">
    <property type="entry name" value="PhdYeFM_antitox"/>
    <property type="match status" value="1"/>
</dbReference>
<reference evidence="3 4" key="1">
    <citation type="journal article" date="2015" name="Nature">
        <title>rRNA introns, odd ribosomes, and small enigmatic genomes across a large radiation of phyla.</title>
        <authorList>
            <person name="Brown C.T."/>
            <person name="Hug L.A."/>
            <person name="Thomas B.C."/>
            <person name="Sharon I."/>
            <person name="Castelle C.J."/>
            <person name="Singh A."/>
            <person name="Wilkins M.J."/>
            <person name="Williams K.H."/>
            <person name="Banfield J.F."/>
        </authorList>
    </citation>
    <scope>NUCLEOTIDE SEQUENCE [LARGE SCALE GENOMIC DNA]</scope>
</reference>
<sequence length="93" mass="10521">MPFNTIPTTFSVRDLQRKYREVIDAAKHSKDAVVLIKNSRPEAVVLDVETYDELVRDTYPYDEAFTLSAVKKSRVSAKAGKAKKLSSWDDLDA</sequence>
<organism evidence="3 4">
    <name type="scientific">Candidatus Uhrbacteria bacterium GW2011_GWC2_53_7</name>
    <dbReference type="NCBI Taxonomy" id="1618986"/>
    <lineage>
        <taxon>Bacteria</taxon>
        <taxon>Candidatus Uhriibacteriota</taxon>
    </lineage>
</organism>
<dbReference type="InterPro" id="IPR006442">
    <property type="entry name" value="Antitoxin_Phd/YefM"/>
</dbReference>
<dbReference type="NCBIfam" id="TIGR01552">
    <property type="entry name" value="phd_fam"/>
    <property type="match status" value="1"/>
</dbReference>
<comment type="similarity">
    <text evidence="1 2">Belongs to the phD/YefM antitoxin family.</text>
</comment>
<accession>A0A0G2A7E0</accession>
<dbReference type="InterPro" id="IPR036165">
    <property type="entry name" value="YefM-like_sf"/>
</dbReference>
<dbReference type="Proteomes" id="UP000033865">
    <property type="component" value="Unassembled WGS sequence"/>
</dbReference>
<comment type="function">
    <text evidence="2">Antitoxin component of a type II toxin-antitoxin (TA) system.</text>
</comment>
<dbReference type="Gene3D" id="3.40.1620.10">
    <property type="entry name" value="YefM-like domain"/>
    <property type="match status" value="1"/>
</dbReference>
<dbReference type="EMBL" id="LCRN01000010">
    <property type="protein sequence ID" value="KKW36822.1"/>
    <property type="molecule type" value="Genomic_DNA"/>
</dbReference>
<gene>
    <name evidence="3" type="ORF">UY82_C0010G0006</name>
</gene>
<comment type="caution">
    <text evidence="3">The sequence shown here is derived from an EMBL/GenBank/DDBJ whole genome shotgun (WGS) entry which is preliminary data.</text>
</comment>
<evidence type="ECO:0000256" key="1">
    <source>
        <dbReference type="ARBA" id="ARBA00009981"/>
    </source>
</evidence>
<proteinExistence type="inferred from homology"/>
<dbReference type="SUPFAM" id="SSF143120">
    <property type="entry name" value="YefM-like"/>
    <property type="match status" value="1"/>
</dbReference>
<evidence type="ECO:0000256" key="2">
    <source>
        <dbReference type="RuleBase" id="RU362080"/>
    </source>
</evidence>